<accession>A0A8X6HTQ9</accession>
<dbReference type="PANTHER" id="PTHR24302">
    <property type="entry name" value="CYTOCHROME P450 FAMILY 3"/>
    <property type="match status" value="1"/>
</dbReference>
<evidence type="ECO:0000256" key="6">
    <source>
        <dbReference type="ARBA" id="ARBA00023033"/>
    </source>
</evidence>
<keyword evidence="4" id="KW-0560">Oxidoreductase</keyword>
<proteinExistence type="inferred from homology"/>
<dbReference type="GO" id="GO:0005506">
    <property type="term" value="F:iron ion binding"/>
    <property type="evidence" value="ECO:0007669"/>
    <property type="project" value="InterPro"/>
</dbReference>
<name>A0A8X6HTQ9_TRICU</name>
<keyword evidence="8" id="KW-1185">Reference proteome</keyword>
<dbReference type="GO" id="GO:0020037">
    <property type="term" value="F:heme binding"/>
    <property type="evidence" value="ECO:0007669"/>
    <property type="project" value="InterPro"/>
</dbReference>
<dbReference type="AlphaFoldDB" id="A0A8X6HTQ9"/>
<dbReference type="InterPro" id="IPR036396">
    <property type="entry name" value="Cyt_P450_sf"/>
</dbReference>
<gene>
    <name evidence="7" type="primary">TBXAS1_3</name>
    <name evidence="7" type="ORF">TNCT_494631</name>
</gene>
<reference evidence="7" key="1">
    <citation type="submission" date="2020-07" db="EMBL/GenBank/DDBJ databases">
        <title>Multicomponent nature underlies the extraordinary mechanical properties of spider dragline silk.</title>
        <authorList>
            <person name="Kono N."/>
            <person name="Nakamura H."/>
            <person name="Mori M."/>
            <person name="Yoshida Y."/>
            <person name="Ohtoshi R."/>
            <person name="Malay A.D."/>
            <person name="Moran D.A.P."/>
            <person name="Tomita M."/>
            <person name="Numata K."/>
            <person name="Arakawa K."/>
        </authorList>
    </citation>
    <scope>NUCLEOTIDE SEQUENCE</scope>
</reference>
<dbReference type="SUPFAM" id="SSF48264">
    <property type="entry name" value="Cytochrome P450"/>
    <property type="match status" value="1"/>
</dbReference>
<dbReference type="Pfam" id="PF00067">
    <property type="entry name" value="p450"/>
    <property type="match status" value="1"/>
</dbReference>
<keyword evidence="6" id="KW-0503">Monooxygenase</keyword>
<dbReference type="PANTHER" id="PTHR24302:SF15">
    <property type="entry name" value="FATTY-ACID PEROXYGENASE"/>
    <property type="match status" value="1"/>
</dbReference>
<sequence length="97" mass="10999">MKQMAPIMNSAIDSLVNNVENKCAAGEEFDIYLMYQGLTMDVIGRTAFGIQTDAQNNPNDPLLRSSKILLSGDLRRNYLFVLASTYIFRNFFTVAYF</sequence>
<protein>
    <submittedName>
        <fullName evidence="7">Thromboxane-A synthase</fullName>
    </submittedName>
</protein>
<evidence type="ECO:0000313" key="7">
    <source>
        <dbReference type="EMBL" id="GFR09424.1"/>
    </source>
</evidence>
<evidence type="ECO:0000256" key="3">
    <source>
        <dbReference type="ARBA" id="ARBA00022723"/>
    </source>
</evidence>
<dbReference type="InterPro" id="IPR001128">
    <property type="entry name" value="Cyt_P450"/>
</dbReference>
<organism evidence="7 8">
    <name type="scientific">Trichonephila clavata</name>
    <name type="common">Joro spider</name>
    <name type="synonym">Nephila clavata</name>
    <dbReference type="NCBI Taxonomy" id="2740835"/>
    <lineage>
        <taxon>Eukaryota</taxon>
        <taxon>Metazoa</taxon>
        <taxon>Ecdysozoa</taxon>
        <taxon>Arthropoda</taxon>
        <taxon>Chelicerata</taxon>
        <taxon>Arachnida</taxon>
        <taxon>Araneae</taxon>
        <taxon>Araneomorphae</taxon>
        <taxon>Entelegynae</taxon>
        <taxon>Araneoidea</taxon>
        <taxon>Nephilidae</taxon>
        <taxon>Trichonephila</taxon>
    </lineage>
</organism>
<comment type="similarity">
    <text evidence="1">Belongs to the cytochrome P450 family.</text>
</comment>
<evidence type="ECO:0000256" key="1">
    <source>
        <dbReference type="ARBA" id="ARBA00010617"/>
    </source>
</evidence>
<dbReference type="GO" id="GO:0008395">
    <property type="term" value="F:steroid hydroxylase activity"/>
    <property type="evidence" value="ECO:0007669"/>
    <property type="project" value="TreeGrafter"/>
</dbReference>
<evidence type="ECO:0000256" key="5">
    <source>
        <dbReference type="ARBA" id="ARBA00023004"/>
    </source>
</evidence>
<evidence type="ECO:0000313" key="8">
    <source>
        <dbReference type="Proteomes" id="UP000887116"/>
    </source>
</evidence>
<evidence type="ECO:0000256" key="4">
    <source>
        <dbReference type="ARBA" id="ARBA00023002"/>
    </source>
</evidence>
<keyword evidence="3" id="KW-0479">Metal-binding</keyword>
<dbReference type="Gene3D" id="1.10.630.10">
    <property type="entry name" value="Cytochrome P450"/>
    <property type="match status" value="1"/>
</dbReference>
<comment type="caution">
    <text evidence="7">The sequence shown here is derived from an EMBL/GenBank/DDBJ whole genome shotgun (WGS) entry which is preliminary data.</text>
</comment>
<dbReference type="GO" id="GO:0016705">
    <property type="term" value="F:oxidoreductase activity, acting on paired donors, with incorporation or reduction of molecular oxygen"/>
    <property type="evidence" value="ECO:0007669"/>
    <property type="project" value="InterPro"/>
</dbReference>
<evidence type="ECO:0000256" key="2">
    <source>
        <dbReference type="ARBA" id="ARBA00022617"/>
    </source>
</evidence>
<dbReference type="InterPro" id="IPR050705">
    <property type="entry name" value="Cytochrome_P450_3A"/>
</dbReference>
<keyword evidence="2" id="KW-0349">Heme</keyword>
<dbReference type="EMBL" id="BMAO01016547">
    <property type="protein sequence ID" value="GFR09424.1"/>
    <property type="molecule type" value="Genomic_DNA"/>
</dbReference>
<keyword evidence="5" id="KW-0408">Iron</keyword>
<dbReference type="Proteomes" id="UP000887116">
    <property type="component" value="Unassembled WGS sequence"/>
</dbReference>
<dbReference type="OrthoDB" id="6419533at2759"/>